<organism evidence="3 4">
    <name type="scientific">Vitis vinifera</name>
    <name type="common">Grape</name>
    <dbReference type="NCBI Taxonomy" id="29760"/>
    <lineage>
        <taxon>Eukaryota</taxon>
        <taxon>Viridiplantae</taxon>
        <taxon>Streptophyta</taxon>
        <taxon>Embryophyta</taxon>
        <taxon>Tracheophyta</taxon>
        <taxon>Spermatophyta</taxon>
        <taxon>Magnoliopsida</taxon>
        <taxon>eudicotyledons</taxon>
        <taxon>Gunneridae</taxon>
        <taxon>Pentapetalae</taxon>
        <taxon>rosids</taxon>
        <taxon>Vitales</taxon>
        <taxon>Vitaceae</taxon>
        <taxon>Viteae</taxon>
        <taxon>Vitis</taxon>
    </lineage>
</organism>
<gene>
    <name evidence="3" type="primary">CUL1_1</name>
    <name evidence="3" type="ORF">CK203_088104</name>
</gene>
<evidence type="ECO:0000313" key="4">
    <source>
        <dbReference type="Proteomes" id="UP000288805"/>
    </source>
</evidence>
<proteinExistence type="inferred from homology"/>
<reference evidence="3 4" key="1">
    <citation type="journal article" date="2018" name="PLoS Genet.">
        <title>Population sequencing reveals clonal diversity and ancestral inbreeding in the grapevine cultivar Chardonnay.</title>
        <authorList>
            <person name="Roach M.J."/>
            <person name="Johnson D.L."/>
            <person name="Bohlmann J."/>
            <person name="van Vuuren H.J."/>
            <person name="Jones S.J."/>
            <person name="Pretorius I.S."/>
            <person name="Schmidt S.A."/>
            <person name="Borneman A.R."/>
        </authorList>
    </citation>
    <scope>NUCLEOTIDE SEQUENCE [LARGE SCALE GENOMIC DNA]</scope>
    <source>
        <strain evidence="4">cv. Chardonnay</strain>
        <tissue evidence="3">Leaf</tissue>
    </source>
</reference>
<sequence length="238" mass="27653">MMANDAVQEGIDRVIDQNITSEDHMRYYTYPLHLSCNGVSLGRTSVSPATSMKVSNYMTNIRRFLKSTSTPRLFSKTVLLKIFPNKSLKFVLFFSVLPSLRGKEDELYVTRTSKKVVKPQSLGRFFHYLDRYLTVLRRLPSLKETSFSCFYELVFSEVNDKVRNAIFSMFDHVGDAIFQIDREWESEQIDQALVKNVIDLYMEMGMGSVEFYEKDFEQAMLEEATAFHSQKTSNWITS</sequence>
<evidence type="ECO:0000256" key="1">
    <source>
        <dbReference type="ARBA" id="ARBA00006019"/>
    </source>
</evidence>
<comment type="caution">
    <text evidence="3">The sequence shown here is derived from an EMBL/GenBank/DDBJ whole genome shotgun (WGS) entry which is preliminary data.</text>
</comment>
<dbReference type="InterPro" id="IPR001373">
    <property type="entry name" value="Cullin_N"/>
</dbReference>
<evidence type="ECO:0000313" key="3">
    <source>
        <dbReference type="EMBL" id="RVW55625.1"/>
    </source>
</evidence>
<dbReference type="Proteomes" id="UP000288805">
    <property type="component" value="Unassembled WGS sequence"/>
</dbReference>
<dbReference type="GO" id="GO:0006511">
    <property type="term" value="P:ubiquitin-dependent protein catabolic process"/>
    <property type="evidence" value="ECO:0007669"/>
    <property type="project" value="InterPro"/>
</dbReference>
<dbReference type="InterPro" id="IPR045093">
    <property type="entry name" value="Cullin"/>
</dbReference>
<name>A0A438F6K0_VITVI</name>
<dbReference type="Pfam" id="PF00888">
    <property type="entry name" value="Cullin"/>
    <property type="match status" value="1"/>
</dbReference>
<dbReference type="PANTHER" id="PTHR11932">
    <property type="entry name" value="CULLIN"/>
    <property type="match status" value="1"/>
</dbReference>
<accession>A0A438F6K0</accession>
<dbReference type="AlphaFoldDB" id="A0A438F6K0"/>
<dbReference type="GO" id="GO:0031625">
    <property type="term" value="F:ubiquitin protein ligase binding"/>
    <property type="evidence" value="ECO:0007669"/>
    <property type="project" value="InterPro"/>
</dbReference>
<dbReference type="EMBL" id="QGNW01001111">
    <property type="protein sequence ID" value="RVW55625.1"/>
    <property type="molecule type" value="Genomic_DNA"/>
</dbReference>
<protein>
    <submittedName>
        <fullName evidence="3">Cullin-1</fullName>
    </submittedName>
</protein>
<dbReference type="InterPro" id="IPR016159">
    <property type="entry name" value="Cullin_repeat-like_dom_sf"/>
</dbReference>
<feature type="domain" description="Cullin N-terminal" evidence="2">
    <location>
        <begin position="114"/>
        <end position="237"/>
    </location>
</feature>
<dbReference type="Gene3D" id="1.20.1310.10">
    <property type="entry name" value="Cullin Repeats"/>
    <property type="match status" value="2"/>
</dbReference>
<evidence type="ECO:0000259" key="2">
    <source>
        <dbReference type="Pfam" id="PF00888"/>
    </source>
</evidence>
<dbReference type="SUPFAM" id="SSF74788">
    <property type="entry name" value="Cullin repeat-like"/>
    <property type="match status" value="1"/>
</dbReference>
<comment type="similarity">
    <text evidence="1">Belongs to the cullin family.</text>
</comment>